<feature type="non-terminal residue" evidence="1">
    <location>
        <position position="1"/>
    </location>
</feature>
<evidence type="ECO:0000313" key="2">
    <source>
        <dbReference type="Proteomes" id="UP000266841"/>
    </source>
</evidence>
<dbReference type="Proteomes" id="UP000266841">
    <property type="component" value="Unassembled WGS sequence"/>
</dbReference>
<sequence length="91" mass="9819">KAAATEVGFGIERSSCSAACPSGTIYIYTSFYPDICVGILGGTSAAPLCPYCRLAFRSSSDLQIRRCGCRDELIYKSTFDVANHRLMEAHG</sequence>
<evidence type="ECO:0000313" key="1">
    <source>
        <dbReference type="EMBL" id="EJK47929.1"/>
    </source>
</evidence>
<gene>
    <name evidence="1" type="ORF">THAOC_33312</name>
</gene>
<reference evidence="1 2" key="1">
    <citation type="journal article" date="2012" name="Genome Biol.">
        <title>Genome and low-iron response of an oceanic diatom adapted to chronic iron limitation.</title>
        <authorList>
            <person name="Lommer M."/>
            <person name="Specht M."/>
            <person name="Roy A.S."/>
            <person name="Kraemer L."/>
            <person name="Andreson R."/>
            <person name="Gutowska M.A."/>
            <person name="Wolf J."/>
            <person name="Bergner S.V."/>
            <person name="Schilhabel M.B."/>
            <person name="Klostermeier U.C."/>
            <person name="Beiko R.G."/>
            <person name="Rosenstiel P."/>
            <person name="Hippler M."/>
            <person name="Laroche J."/>
        </authorList>
    </citation>
    <scope>NUCLEOTIDE SEQUENCE [LARGE SCALE GENOMIC DNA]</scope>
    <source>
        <strain evidence="1 2">CCMP1005</strain>
    </source>
</reference>
<dbReference type="AlphaFoldDB" id="K0R7A2"/>
<name>K0R7A2_THAOC</name>
<organism evidence="1 2">
    <name type="scientific">Thalassiosira oceanica</name>
    <name type="common">Marine diatom</name>
    <dbReference type="NCBI Taxonomy" id="159749"/>
    <lineage>
        <taxon>Eukaryota</taxon>
        <taxon>Sar</taxon>
        <taxon>Stramenopiles</taxon>
        <taxon>Ochrophyta</taxon>
        <taxon>Bacillariophyta</taxon>
        <taxon>Coscinodiscophyceae</taxon>
        <taxon>Thalassiosirophycidae</taxon>
        <taxon>Thalassiosirales</taxon>
        <taxon>Thalassiosiraceae</taxon>
        <taxon>Thalassiosira</taxon>
    </lineage>
</organism>
<accession>K0R7A2</accession>
<dbReference type="EMBL" id="AGNL01046461">
    <property type="protein sequence ID" value="EJK47929.1"/>
    <property type="molecule type" value="Genomic_DNA"/>
</dbReference>
<proteinExistence type="predicted"/>
<comment type="caution">
    <text evidence="1">The sequence shown here is derived from an EMBL/GenBank/DDBJ whole genome shotgun (WGS) entry which is preliminary data.</text>
</comment>
<keyword evidence="2" id="KW-1185">Reference proteome</keyword>
<protein>
    <submittedName>
        <fullName evidence="1">Uncharacterized protein</fullName>
    </submittedName>
</protein>